<feature type="transmembrane region" description="Helical" evidence="6">
    <location>
        <begin position="84"/>
        <end position="102"/>
    </location>
</feature>
<dbReference type="Pfam" id="PF01925">
    <property type="entry name" value="TauE"/>
    <property type="match status" value="1"/>
</dbReference>
<keyword evidence="6" id="KW-1003">Cell membrane</keyword>
<evidence type="ECO:0000256" key="6">
    <source>
        <dbReference type="RuleBase" id="RU363041"/>
    </source>
</evidence>
<dbReference type="InterPro" id="IPR051598">
    <property type="entry name" value="TSUP/Inactive_protease-like"/>
</dbReference>
<accession>A0A1Y3PEG9</accession>
<dbReference type="InterPro" id="IPR002781">
    <property type="entry name" value="TM_pro_TauE-like"/>
</dbReference>
<organism evidence="7 8">
    <name type="scientific">Bacillus thermozeamaize</name>
    <dbReference type="NCBI Taxonomy" id="230954"/>
    <lineage>
        <taxon>Bacteria</taxon>
        <taxon>Bacillati</taxon>
        <taxon>Bacillota</taxon>
        <taxon>Bacilli</taxon>
        <taxon>Bacillales</taxon>
        <taxon>Bacillaceae</taxon>
        <taxon>Bacillus</taxon>
    </lineage>
</organism>
<evidence type="ECO:0000256" key="4">
    <source>
        <dbReference type="ARBA" id="ARBA00022989"/>
    </source>
</evidence>
<evidence type="ECO:0000256" key="1">
    <source>
        <dbReference type="ARBA" id="ARBA00004141"/>
    </source>
</evidence>
<evidence type="ECO:0000256" key="3">
    <source>
        <dbReference type="ARBA" id="ARBA00022692"/>
    </source>
</evidence>
<comment type="caution">
    <text evidence="7">The sequence shown here is derived from an EMBL/GenBank/DDBJ whole genome shotgun (WGS) entry which is preliminary data.</text>
</comment>
<evidence type="ECO:0000256" key="2">
    <source>
        <dbReference type="ARBA" id="ARBA00009142"/>
    </source>
</evidence>
<gene>
    <name evidence="7" type="ORF">BAA01_06375</name>
</gene>
<feature type="transmembrane region" description="Helical" evidence="6">
    <location>
        <begin position="108"/>
        <end position="126"/>
    </location>
</feature>
<comment type="similarity">
    <text evidence="2 6">Belongs to the 4-toluene sulfonate uptake permease (TSUP) (TC 2.A.102) family.</text>
</comment>
<dbReference type="PANTHER" id="PTHR43701:SF2">
    <property type="entry name" value="MEMBRANE TRANSPORTER PROTEIN YJNA-RELATED"/>
    <property type="match status" value="1"/>
</dbReference>
<dbReference type="EMBL" id="LZRT01000097">
    <property type="protein sequence ID" value="OUM85755.1"/>
    <property type="molecule type" value="Genomic_DNA"/>
</dbReference>
<name>A0A1Y3PEG9_9BACI</name>
<comment type="subcellular location">
    <subcellularLocation>
        <location evidence="6">Cell membrane</location>
        <topology evidence="6">Multi-pass membrane protein</topology>
    </subcellularLocation>
    <subcellularLocation>
        <location evidence="1">Membrane</location>
        <topology evidence="1">Multi-pass membrane protein</topology>
    </subcellularLocation>
</comment>
<sequence>MTVWLALLLLLLGVVASTIGSIVGLGGGVIIVPGLLFLSGLLPSLAGVTAQVAVGTSLLVVVFTALSSTLSYMKQKRVDVKSGLLFFIASGPASMFGAWLNQHVTSERFQAFFGLFLILMAFLLSIRDRIRPRRVKWHVERLYVEAGTGREYRYGYNHWIALAVSFVAGMMAGFFGIGGGALMVPMMVIFFAFPPQLATATSMFTILLTSSFGSLTHVFLGNINWLVALLLIPGAWAGGKLGSWISSRMSGKALIWFTRLAIAGVGLNLLIEGLW</sequence>
<feature type="transmembrane region" description="Helical" evidence="6">
    <location>
        <begin position="253"/>
        <end position="271"/>
    </location>
</feature>
<feature type="transmembrane region" description="Helical" evidence="6">
    <location>
        <begin position="159"/>
        <end position="192"/>
    </location>
</feature>
<protein>
    <recommendedName>
        <fullName evidence="6">Probable membrane transporter protein</fullName>
    </recommendedName>
</protein>
<dbReference type="PANTHER" id="PTHR43701">
    <property type="entry name" value="MEMBRANE TRANSPORTER PROTEIN MJ0441-RELATED"/>
    <property type="match status" value="1"/>
</dbReference>
<evidence type="ECO:0000313" key="7">
    <source>
        <dbReference type="EMBL" id="OUM85755.1"/>
    </source>
</evidence>
<keyword evidence="5 6" id="KW-0472">Membrane</keyword>
<feature type="transmembrane region" description="Helical" evidence="6">
    <location>
        <begin position="30"/>
        <end position="63"/>
    </location>
</feature>
<evidence type="ECO:0000256" key="5">
    <source>
        <dbReference type="ARBA" id="ARBA00023136"/>
    </source>
</evidence>
<evidence type="ECO:0000313" key="8">
    <source>
        <dbReference type="Proteomes" id="UP000196475"/>
    </source>
</evidence>
<dbReference type="Proteomes" id="UP000196475">
    <property type="component" value="Unassembled WGS sequence"/>
</dbReference>
<keyword evidence="3 6" id="KW-0812">Transmembrane</keyword>
<dbReference type="GO" id="GO:0005886">
    <property type="term" value="C:plasma membrane"/>
    <property type="evidence" value="ECO:0007669"/>
    <property type="project" value="UniProtKB-SubCell"/>
</dbReference>
<dbReference type="AlphaFoldDB" id="A0A1Y3PEG9"/>
<proteinExistence type="inferred from homology"/>
<feature type="transmembrane region" description="Helical" evidence="6">
    <location>
        <begin position="212"/>
        <end position="232"/>
    </location>
</feature>
<keyword evidence="4 6" id="KW-1133">Transmembrane helix</keyword>
<reference evidence="8" key="1">
    <citation type="submission" date="2016-06" db="EMBL/GenBank/DDBJ databases">
        <authorList>
            <person name="Nascimento L."/>
            <person name="Pereira R.V."/>
            <person name="Martins L.F."/>
            <person name="Quaggio R.B."/>
            <person name="Silva A.M."/>
            <person name="Setubal J.C."/>
        </authorList>
    </citation>
    <scope>NUCLEOTIDE SEQUENCE [LARGE SCALE GENOMIC DNA]</scope>
</reference>